<dbReference type="EMBL" id="JANBPK010001737">
    <property type="protein sequence ID" value="KAJ2920866.1"/>
    <property type="molecule type" value="Genomic_DNA"/>
</dbReference>
<keyword evidence="2" id="KW-1185">Reference proteome</keyword>
<dbReference type="PANTHER" id="PTHR43558">
    <property type="entry name" value="REDUCTASE, PUTATIVE (AFU_ORTHOLOGUE AFUA_3G10540)-RELATED"/>
    <property type="match status" value="1"/>
</dbReference>
<dbReference type="AlphaFoldDB" id="A0A9W8IPQ6"/>
<name>A0A9W8IPQ6_9AGAR</name>
<reference evidence="1" key="1">
    <citation type="submission" date="2022-06" db="EMBL/GenBank/DDBJ databases">
        <title>Genome Sequence of Candolleomyces eurysporus.</title>
        <authorList>
            <person name="Buettner E."/>
        </authorList>
    </citation>
    <scope>NUCLEOTIDE SEQUENCE</scope>
    <source>
        <strain evidence="1">VTCC 930004</strain>
    </source>
</reference>
<dbReference type="InterPro" id="IPR053354">
    <property type="entry name" value="MGDG_epimerase"/>
</dbReference>
<accession>A0A9W8IPQ6</accession>
<evidence type="ECO:0000313" key="1">
    <source>
        <dbReference type="EMBL" id="KAJ2920866.1"/>
    </source>
</evidence>
<protein>
    <submittedName>
        <fullName evidence="1">Uncharacterized protein</fullName>
    </submittedName>
</protein>
<sequence length="387" mass="43946">MYMPDLQEIGDTFINNVQNLPPGPGVSLDDPLAAALQAEGKLRSLFVHNQVNPVLSDPYIGLVNIFDAPGDIRAEEKMKSIYQAICAAVPHPVTCVWTKHAVTIHSQYPYCPVQIVLRLYKSPSEVLTGFDVDARCFAFDSRAVWGNPRGIIVHMHQCNTVDVTRRSPSYEVRLAKYSERSFEILVPDLHQRKIDPDIFSRPIFKLEGLARLLVFESLVEEAPKIDINLYLETIREDCYIWGEYQGDTKHDIGVDSLLELSDYDEGIVHFHVPYGDGWTADRIQFELMKKDLLMNQKLIREHGIHRHVTWVGTMAQCLEDCCQACSKSGNYTDHDIQHYLHGRVSFIEENPGRQGLTGSFNPIHSGEWCQHAYACPTDSEGDEDEED</sequence>
<feature type="non-terminal residue" evidence="1">
    <location>
        <position position="1"/>
    </location>
</feature>
<proteinExistence type="predicted"/>
<gene>
    <name evidence="1" type="ORF">H1R20_g16229</name>
</gene>
<dbReference type="Proteomes" id="UP001140091">
    <property type="component" value="Unassembled WGS sequence"/>
</dbReference>
<evidence type="ECO:0000313" key="2">
    <source>
        <dbReference type="Proteomes" id="UP001140091"/>
    </source>
</evidence>
<dbReference type="OrthoDB" id="3025736at2759"/>
<comment type="caution">
    <text evidence="1">The sequence shown here is derived from an EMBL/GenBank/DDBJ whole genome shotgun (WGS) entry which is preliminary data.</text>
</comment>
<organism evidence="1 2">
    <name type="scientific">Candolleomyces eurysporus</name>
    <dbReference type="NCBI Taxonomy" id="2828524"/>
    <lineage>
        <taxon>Eukaryota</taxon>
        <taxon>Fungi</taxon>
        <taxon>Dikarya</taxon>
        <taxon>Basidiomycota</taxon>
        <taxon>Agaricomycotina</taxon>
        <taxon>Agaricomycetes</taxon>
        <taxon>Agaricomycetidae</taxon>
        <taxon>Agaricales</taxon>
        <taxon>Agaricineae</taxon>
        <taxon>Psathyrellaceae</taxon>
        <taxon>Candolleomyces</taxon>
    </lineage>
</organism>
<dbReference type="PANTHER" id="PTHR43558:SF6">
    <property type="entry name" value="REDUCTASE, PUTATIVE (AFU_ORTHOLOGUE AFUA_3G10540)-RELATED"/>
    <property type="match status" value="1"/>
</dbReference>